<evidence type="ECO:0000313" key="8">
    <source>
        <dbReference type="Proteomes" id="UP000009046"/>
    </source>
</evidence>
<dbReference type="InterPro" id="IPR050278">
    <property type="entry name" value="Serine_Prot_S9B/DPPIV"/>
</dbReference>
<reference evidence="6" key="2">
    <citation type="submission" date="2007-04" db="EMBL/GenBank/DDBJ databases">
        <title>The genome of the human body louse.</title>
        <authorList>
            <consortium name="The Human Body Louse Genome Consortium"/>
            <person name="Kirkness E."/>
            <person name="Walenz B."/>
            <person name="Hass B."/>
            <person name="Bruggner R."/>
            <person name="Strausberg R."/>
        </authorList>
    </citation>
    <scope>NUCLEOTIDE SEQUENCE</scope>
    <source>
        <strain evidence="6">USDA</strain>
    </source>
</reference>
<accession>E0VBV5</accession>
<reference evidence="6" key="1">
    <citation type="submission" date="2007-04" db="EMBL/GenBank/DDBJ databases">
        <title>Annotation of Pediculus humanus corporis strain USDA.</title>
        <authorList>
            <person name="Kirkness E."/>
            <person name="Hannick L."/>
            <person name="Hass B."/>
            <person name="Bruggner R."/>
            <person name="Lawson D."/>
            <person name="Bidwell S."/>
            <person name="Joardar V."/>
            <person name="Caler E."/>
            <person name="Walenz B."/>
            <person name="Inman J."/>
            <person name="Schobel S."/>
            <person name="Galinsky K."/>
            <person name="Amedeo P."/>
            <person name="Strausberg R."/>
        </authorList>
    </citation>
    <scope>NUCLEOTIDE SEQUENCE</scope>
    <source>
        <strain evidence="6">USDA</strain>
    </source>
</reference>
<dbReference type="PANTHER" id="PTHR11731:SF192">
    <property type="entry name" value="IP17501P"/>
    <property type="match status" value="1"/>
</dbReference>
<dbReference type="EMBL" id="DS235042">
    <property type="protein sequence ID" value="EEB10861.1"/>
    <property type="molecule type" value="Genomic_DNA"/>
</dbReference>
<dbReference type="GO" id="GO:0008239">
    <property type="term" value="F:dipeptidyl-peptidase activity"/>
    <property type="evidence" value="ECO:0007669"/>
    <property type="project" value="TreeGrafter"/>
</dbReference>
<reference evidence="7" key="3">
    <citation type="submission" date="2020-05" db="UniProtKB">
        <authorList>
            <consortium name="EnsemblMetazoa"/>
        </authorList>
    </citation>
    <scope>IDENTIFICATION</scope>
    <source>
        <strain evidence="7">USDA</strain>
    </source>
</reference>
<dbReference type="GeneID" id="8231260"/>
<feature type="domain" description="Dipeptidylpeptidase IV N-terminal" evidence="5">
    <location>
        <begin position="19"/>
        <end position="392"/>
    </location>
</feature>
<dbReference type="OMA" id="MRTPQEN"/>
<sequence length="682" mass="77317">MEVLLSGDPVKSALSFQLSADRNYLFVAHTFQNLYRYSFIAHYDIYNLKTRQKFPLSVSEDLKLILLAQWAPVGNGIAFVLHDNLDIYYKSTPESTAYRVTNTGLPTVIYNGVPDWVNEEEVFNSNVAMWFSKDGKKLAFASFNDSLTRVMSIPFYGLPGNLDFQYSRAVNIRYPKPGSPNPTVSLHIAHLEDVNQGLIKVLEVPPPNELKLAEPILTAVTWPDEDQLSAVWMNRVQNMSYLTLCNSKQSDCRNILTIMEDKGWVELFVPPLFSSDASKMALILPQNQGADGDFRATSEYIVKPLTKGKYTVTDILFYDDVRNLVYYLATAENHPEQLHLYVVSTDGNKDPECLSCKVKTELENKSCLYNRAFFGKKGSTTYALSCLGPGIPEISIFDMNNNKLMTWENNEFIKNKLSAKVLPTIERLTVPVSGGFNAVVVLFLPPNIDKSGSTKYPLLVNVYAGPDSYQATEKFNADWNSYLTSNKSIICATIDGRGSGLKGNKMLFSIYRRLGTYEIEDQIEVTNYLQQNYPYIDSDRTAIWGWSYGGYATAMALAQDRSKVFKCGISVAPVTDWAYYDTIYTERYMGLPRRDDNLLGYAEAQLNDKVENIRTKQFYLVHGTLDDNVHYQQSMMLSKALSQSDILFQQQTYPDEEHGLAGVRPHLYHSLEKFLDKCFDLK</sequence>
<dbReference type="InterPro" id="IPR002469">
    <property type="entry name" value="Peptidase_S9B_N"/>
</dbReference>
<dbReference type="SUPFAM" id="SSF53474">
    <property type="entry name" value="alpha/beta-Hydrolases"/>
    <property type="match status" value="1"/>
</dbReference>
<dbReference type="PANTHER" id="PTHR11731">
    <property type="entry name" value="PROTEASE FAMILY S9B,C DIPEPTIDYL-PEPTIDASE IV-RELATED"/>
    <property type="match status" value="1"/>
</dbReference>
<protein>
    <recommendedName>
        <fullName evidence="3">Venom dipeptidyl peptidase 4</fullName>
    </recommendedName>
</protein>
<dbReference type="Gene3D" id="3.40.50.1820">
    <property type="entry name" value="alpha/beta hydrolase"/>
    <property type="match status" value="1"/>
</dbReference>
<dbReference type="HOGENOM" id="CLU_006105_4_0_1"/>
<dbReference type="GO" id="GO:0005886">
    <property type="term" value="C:plasma membrane"/>
    <property type="evidence" value="ECO:0007669"/>
    <property type="project" value="TreeGrafter"/>
</dbReference>
<evidence type="ECO:0000256" key="1">
    <source>
        <dbReference type="ARBA" id="ARBA00010036"/>
    </source>
</evidence>
<dbReference type="GO" id="GO:0006508">
    <property type="term" value="P:proteolysis"/>
    <property type="evidence" value="ECO:0007669"/>
    <property type="project" value="InterPro"/>
</dbReference>
<evidence type="ECO:0000259" key="5">
    <source>
        <dbReference type="Pfam" id="PF00930"/>
    </source>
</evidence>
<dbReference type="GO" id="GO:0008236">
    <property type="term" value="F:serine-type peptidase activity"/>
    <property type="evidence" value="ECO:0007669"/>
    <property type="project" value="InterPro"/>
</dbReference>
<dbReference type="Proteomes" id="UP000009046">
    <property type="component" value="Unassembled WGS sequence"/>
</dbReference>
<name>E0VBV5_PEDHC</name>
<dbReference type="Gene3D" id="2.140.10.30">
    <property type="entry name" value="Dipeptidylpeptidase IV, N-terminal domain"/>
    <property type="match status" value="1"/>
</dbReference>
<proteinExistence type="inferred from homology"/>
<feature type="domain" description="Peptidase S9 prolyl oligopeptidase catalytic" evidence="4">
    <location>
        <begin position="477"/>
        <end position="680"/>
    </location>
</feature>
<dbReference type="OrthoDB" id="16520at2759"/>
<evidence type="ECO:0000313" key="7">
    <source>
        <dbReference type="EnsemblMetazoa" id="PHUM073920-PA"/>
    </source>
</evidence>
<dbReference type="VEuPathDB" id="VectorBase:PHUM073920"/>
<dbReference type="SUPFAM" id="SSF82171">
    <property type="entry name" value="DPP6 N-terminal domain-like"/>
    <property type="match status" value="1"/>
</dbReference>
<keyword evidence="8" id="KW-1185">Reference proteome</keyword>
<dbReference type="FunFam" id="3.40.50.1820:FF:000003">
    <property type="entry name" value="Dipeptidyl peptidase 4"/>
    <property type="match status" value="1"/>
</dbReference>
<comment type="similarity">
    <text evidence="1">Belongs to the peptidase S9B family. DPPIV subfamily.</text>
</comment>
<evidence type="ECO:0000313" key="6">
    <source>
        <dbReference type="EMBL" id="EEB10861.1"/>
    </source>
</evidence>
<dbReference type="FunCoup" id="E0VBV5">
    <property type="interactions" value="90"/>
</dbReference>
<evidence type="ECO:0000256" key="3">
    <source>
        <dbReference type="ARBA" id="ARBA00072929"/>
    </source>
</evidence>
<dbReference type="InParanoid" id="E0VBV5"/>
<dbReference type="eggNOG" id="KOG2100">
    <property type="taxonomic scope" value="Eukaryota"/>
</dbReference>
<gene>
    <name evidence="7" type="primary">8231260</name>
    <name evidence="6" type="ORF">Phum_PHUM073920</name>
</gene>
<evidence type="ECO:0000256" key="2">
    <source>
        <dbReference type="ARBA" id="ARBA00023180"/>
    </source>
</evidence>
<dbReference type="Pfam" id="PF00930">
    <property type="entry name" value="DPPIV_N"/>
    <property type="match status" value="1"/>
</dbReference>
<keyword evidence="6" id="KW-0378">Hydrolase</keyword>
<keyword evidence="2" id="KW-0325">Glycoprotein</keyword>
<dbReference type="EnsemblMetazoa" id="PHUM073920-RA">
    <property type="protein sequence ID" value="PHUM073920-PA"/>
    <property type="gene ID" value="PHUM073920"/>
</dbReference>
<dbReference type="AlphaFoldDB" id="E0VBV5"/>
<dbReference type="CTD" id="8231260"/>
<dbReference type="InterPro" id="IPR001375">
    <property type="entry name" value="Peptidase_S9_cat"/>
</dbReference>
<dbReference type="EMBL" id="AAZO01000888">
    <property type="status" value="NOT_ANNOTATED_CDS"/>
    <property type="molecule type" value="Genomic_DNA"/>
</dbReference>
<dbReference type="RefSeq" id="XP_002423599.1">
    <property type="nucleotide sequence ID" value="XM_002423554.1"/>
</dbReference>
<dbReference type="Pfam" id="PF00326">
    <property type="entry name" value="Peptidase_S9"/>
    <property type="match status" value="1"/>
</dbReference>
<dbReference type="InterPro" id="IPR029058">
    <property type="entry name" value="AB_hydrolase_fold"/>
</dbReference>
<dbReference type="KEGG" id="phu:Phum_PHUM073920"/>
<evidence type="ECO:0000259" key="4">
    <source>
        <dbReference type="Pfam" id="PF00326"/>
    </source>
</evidence>
<organism>
    <name type="scientific">Pediculus humanus subsp. corporis</name>
    <name type="common">Body louse</name>
    <dbReference type="NCBI Taxonomy" id="121224"/>
    <lineage>
        <taxon>Eukaryota</taxon>
        <taxon>Metazoa</taxon>
        <taxon>Ecdysozoa</taxon>
        <taxon>Arthropoda</taxon>
        <taxon>Hexapoda</taxon>
        <taxon>Insecta</taxon>
        <taxon>Pterygota</taxon>
        <taxon>Neoptera</taxon>
        <taxon>Paraneoptera</taxon>
        <taxon>Psocodea</taxon>
        <taxon>Troctomorpha</taxon>
        <taxon>Phthiraptera</taxon>
        <taxon>Anoplura</taxon>
        <taxon>Pediculidae</taxon>
        <taxon>Pediculus</taxon>
    </lineage>
</organism>
<dbReference type="ESTHER" id="pedhc-e0vbv5">
    <property type="family name" value="DPP4N_Peptidase_S9"/>
</dbReference>